<dbReference type="NCBIfam" id="TIGR02532">
    <property type="entry name" value="IV_pilin_GFxxxE"/>
    <property type="match status" value="1"/>
</dbReference>
<dbReference type="AlphaFoldDB" id="A0AA37W9G8"/>
<keyword evidence="1" id="KW-0472">Membrane</keyword>
<proteinExistence type="predicted"/>
<sequence>MNSKSNNGFTLIELMIVVAIIGILASVAIPAYKQYVANSHAGAAMKGINSISGTAQTCIQTGIGCDDLNTLITNTVDLVETANGGTIAKDAPATLEWTDGPCKVSAILTLSGGVSYQAISIDTNGASTEQCRDGAGTSS</sequence>
<dbReference type="InterPro" id="IPR012902">
    <property type="entry name" value="N_methyl_site"/>
</dbReference>
<dbReference type="SUPFAM" id="SSF54523">
    <property type="entry name" value="Pili subunits"/>
    <property type="match status" value="1"/>
</dbReference>
<keyword evidence="1" id="KW-0812">Transmembrane</keyword>
<evidence type="ECO:0000313" key="3">
    <source>
        <dbReference type="Proteomes" id="UP001161389"/>
    </source>
</evidence>
<dbReference type="RefSeq" id="WP_284383785.1">
    <property type="nucleotide sequence ID" value="NZ_BSNM01000026.1"/>
</dbReference>
<dbReference type="Proteomes" id="UP001161389">
    <property type="component" value="Unassembled WGS sequence"/>
</dbReference>
<comment type="caution">
    <text evidence="2">The sequence shown here is derived from an EMBL/GenBank/DDBJ whole genome shotgun (WGS) entry which is preliminary data.</text>
</comment>
<reference evidence="2" key="2">
    <citation type="submission" date="2023-01" db="EMBL/GenBank/DDBJ databases">
        <title>Draft genome sequence of Litoribrevibacter albus strain NBRC 110071.</title>
        <authorList>
            <person name="Sun Q."/>
            <person name="Mori K."/>
        </authorList>
    </citation>
    <scope>NUCLEOTIDE SEQUENCE</scope>
    <source>
        <strain evidence="2">NBRC 110071</strain>
    </source>
</reference>
<protein>
    <submittedName>
        <fullName evidence="2">Type IV pilin protein PilA</fullName>
    </submittedName>
</protein>
<keyword evidence="3" id="KW-1185">Reference proteome</keyword>
<accession>A0AA37W9G8</accession>
<dbReference type="InterPro" id="IPR045584">
    <property type="entry name" value="Pilin-like"/>
</dbReference>
<evidence type="ECO:0000313" key="2">
    <source>
        <dbReference type="EMBL" id="GLQ33374.1"/>
    </source>
</evidence>
<reference evidence="2" key="1">
    <citation type="journal article" date="2014" name="Int. J. Syst. Evol. Microbiol.">
        <title>Complete genome sequence of Corynebacterium casei LMG S-19264T (=DSM 44701T), isolated from a smear-ripened cheese.</title>
        <authorList>
            <consortium name="US DOE Joint Genome Institute (JGI-PGF)"/>
            <person name="Walter F."/>
            <person name="Albersmeier A."/>
            <person name="Kalinowski J."/>
            <person name="Ruckert C."/>
        </authorList>
    </citation>
    <scope>NUCLEOTIDE SEQUENCE</scope>
    <source>
        <strain evidence="2">NBRC 110071</strain>
    </source>
</reference>
<evidence type="ECO:0000256" key="1">
    <source>
        <dbReference type="SAM" id="Phobius"/>
    </source>
</evidence>
<dbReference type="Gene3D" id="3.30.700.10">
    <property type="entry name" value="Glycoprotein, Type 4 Pilin"/>
    <property type="match status" value="1"/>
</dbReference>
<keyword evidence="1" id="KW-1133">Transmembrane helix</keyword>
<organism evidence="2 3">
    <name type="scientific">Litoribrevibacter albus</name>
    <dbReference type="NCBI Taxonomy" id="1473156"/>
    <lineage>
        <taxon>Bacteria</taxon>
        <taxon>Pseudomonadati</taxon>
        <taxon>Pseudomonadota</taxon>
        <taxon>Gammaproteobacteria</taxon>
        <taxon>Oceanospirillales</taxon>
        <taxon>Oceanospirillaceae</taxon>
        <taxon>Litoribrevibacter</taxon>
    </lineage>
</organism>
<gene>
    <name evidence="2" type="primary">pilA_1</name>
    <name evidence="2" type="ORF">GCM10007876_38540</name>
</gene>
<dbReference type="Pfam" id="PF07963">
    <property type="entry name" value="N_methyl"/>
    <property type="match status" value="1"/>
</dbReference>
<name>A0AA37W9G8_9GAMM</name>
<dbReference type="EMBL" id="BSNM01000026">
    <property type="protein sequence ID" value="GLQ33374.1"/>
    <property type="molecule type" value="Genomic_DNA"/>
</dbReference>
<feature type="transmembrane region" description="Helical" evidence="1">
    <location>
        <begin position="12"/>
        <end position="32"/>
    </location>
</feature>